<dbReference type="RefSeq" id="WP_345160792.1">
    <property type="nucleotide sequence ID" value="NZ_BAABHC010000016.1"/>
</dbReference>
<accession>A0ABP8LYI8</accession>
<reference evidence="2" key="1">
    <citation type="journal article" date="2019" name="Int. J. Syst. Evol. Microbiol.">
        <title>The Global Catalogue of Microorganisms (GCM) 10K type strain sequencing project: providing services to taxonomists for standard genome sequencing and annotation.</title>
        <authorList>
            <consortium name="The Broad Institute Genomics Platform"/>
            <consortium name="The Broad Institute Genome Sequencing Center for Infectious Disease"/>
            <person name="Wu L."/>
            <person name="Ma J."/>
        </authorList>
    </citation>
    <scope>NUCLEOTIDE SEQUENCE [LARGE SCALE GENOMIC DNA]</scope>
    <source>
        <strain evidence="2">JCM 17926</strain>
    </source>
</reference>
<evidence type="ECO:0000313" key="2">
    <source>
        <dbReference type="Proteomes" id="UP001500552"/>
    </source>
</evidence>
<dbReference type="InterPro" id="IPR036694">
    <property type="entry name" value="Dodecin-like_sf"/>
</dbReference>
<dbReference type="InterPro" id="IPR025543">
    <property type="entry name" value="Dodecin-like"/>
</dbReference>
<dbReference type="SUPFAM" id="SSF89807">
    <property type="entry name" value="Dodecin-like"/>
    <property type="match status" value="1"/>
</dbReference>
<sequence length="69" mass="7548">MAIVKVIEVIAGSEKSFDDATKNALEEAAKSVKNIKSIYIKEMTAKVENNKIVSFGVNAKISFEVDTLK</sequence>
<organism evidence="1 2">
    <name type="scientific">Pontibacter saemangeumensis</name>
    <dbReference type="NCBI Taxonomy" id="1084525"/>
    <lineage>
        <taxon>Bacteria</taxon>
        <taxon>Pseudomonadati</taxon>
        <taxon>Bacteroidota</taxon>
        <taxon>Cytophagia</taxon>
        <taxon>Cytophagales</taxon>
        <taxon>Hymenobacteraceae</taxon>
        <taxon>Pontibacter</taxon>
    </lineage>
</organism>
<dbReference type="EMBL" id="BAABHC010000016">
    <property type="protein sequence ID" value="GAA4438742.1"/>
    <property type="molecule type" value="Genomic_DNA"/>
</dbReference>
<protein>
    <recommendedName>
        <fullName evidence="3">Dodecin domain-containing protein</fullName>
    </recommendedName>
</protein>
<dbReference type="PANTHER" id="PTHR39324">
    <property type="entry name" value="CALCIUM DODECIN"/>
    <property type="match status" value="1"/>
</dbReference>
<evidence type="ECO:0000313" key="1">
    <source>
        <dbReference type="EMBL" id="GAA4438742.1"/>
    </source>
</evidence>
<comment type="caution">
    <text evidence="1">The sequence shown here is derived from an EMBL/GenBank/DDBJ whole genome shotgun (WGS) entry which is preliminary data.</text>
</comment>
<gene>
    <name evidence="1" type="ORF">GCM10023188_34530</name>
</gene>
<name>A0ABP8LYI8_9BACT</name>
<dbReference type="InterPro" id="IPR009923">
    <property type="entry name" value="Dodecin"/>
</dbReference>
<dbReference type="Gene3D" id="3.30.1660.10">
    <property type="entry name" value="Flavin-binding protein dodecin"/>
    <property type="match status" value="1"/>
</dbReference>
<keyword evidence="2" id="KW-1185">Reference proteome</keyword>
<proteinExistence type="predicted"/>
<dbReference type="Proteomes" id="UP001500552">
    <property type="component" value="Unassembled WGS sequence"/>
</dbReference>
<dbReference type="PANTHER" id="PTHR39324:SF1">
    <property type="entry name" value="CALCIUM DODECIN"/>
    <property type="match status" value="1"/>
</dbReference>
<evidence type="ECO:0008006" key="3">
    <source>
        <dbReference type="Google" id="ProtNLM"/>
    </source>
</evidence>
<dbReference type="Pfam" id="PF07311">
    <property type="entry name" value="Dodecin"/>
    <property type="match status" value="1"/>
</dbReference>